<dbReference type="GO" id="GO:0003723">
    <property type="term" value="F:RNA binding"/>
    <property type="evidence" value="ECO:0007669"/>
    <property type="project" value="InterPro"/>
</dbReference>
<feature type="region of interest" description="Disordered" evidence="4">
    <location>
        <begin position="174"/>
        <end position="223"/>
    </location>
</feature>
<dbReference type="GO" id="GO:0005730">
    <property type="term" value="C:nucleolus"/>
    <property type="evidence" value="ECO:0007669"/>
    <property type="project" value="UniProtKB-SubCell"/>
</dbReference>
<comment type="subcellular location">
    <subcellularLocation>
        <location evidence="1">Nucleus</location>
        <location evidence="1">Nucleolus</location>
    </subcellularLocation>
</comment>
<feature type="domain" description="MI" evidence="6">
    <location>
        <begin position="904"/>
        <end position="1034"/>
    </location>
</feature>
<dbReference type="PANTHER" id="PTHR18034:SF4">
    <property type="entry name" value="NUCLEOLAR MIF4G DOMAIN-CONTAINING PROTEIN 1"/>
    <property type="match status" value="1"/>
</dbReference>
<feature type="compositionally biased region" description="Acidic residues" evidence="4">
    <location>
        <begin position="541"/>
        <end position="557"/>
    </location>
</feature>
<dbReference type="SMART" id="SM00543">
    <property type="entry name" value="MIF4G"/>
    <property type="match status" value="1"/>
</dbReference>
<feature type="region of interest" description="Disordered" evidence="4">
    <location>
        <begin position="252"/>
        <end position="346"/>
    </location>
</feature>
<dbReference type="PANTHER" id="PTHR18034">
    <property type="entry name" value="CELL CYCLE CONTROL PROTEIN CWF22-RELATED"/>
    <property type="match status" value="1"/>
</dbReference>
<evidence type="ECO:0000256" key="4">
    <source>
        <dbReference type="SAM" id="MobiDB-lite"/>
    </source>
</evidence>
<feature type="compositionally biased region" description="Basic and acidic residues" evidence="4">
    <location>
        <begin position="277"/>
        <end position="301"/>
    </location>
</feature>
<evidence type="ECO:0000256" key="3">
    <source>
        <dbReference type="ARBA" id="ARBA00023242"/>
    </source>
</evidence>
<dbReference type="GO" id="GO:0042274">
    <property type="term" value="P:ribosomal small subunit biogenesis"/>
    <property type="evidence" value="ECO:0007669"/>
    <property type="project" value="TreeGrafter"/>
</dbReference>
<dbReference type="InterPro" id="IPR050781">
    <property type="entry name" value="CWC22_splicing_factor"/>
</dbReference>
<comment type="similarity">
    <text evidence="2">Belongs to the CWC22 family.</text>
</comment>
<dbReference type="OrthoDB" id="361797at2759"/>
<dbReference type="PROSITE" id="PS51366">
    <property type="entry name" value="MI"/>
    <property type="match status" value="1"/>
</dbReference>
<evidence type="ECO:0000259" key="6">
    <source>
        <dbReference type="PROSITE" id="PS51366"/>
    </source>
</evidence>
<dbReference type="EMBL" id="SELW01000262">
    <property type="protein sequence ID" value="TID29772.1"/>
    <property type="molecule type" value="Genomic_DNA"/>
</dbReference>
<dbReference type="Gene3D" id="1.25.40.180">
    <property type="match status" value="1"/>
</dbReference>
<feature type="region of interest" description="Disordered" evidence="4">
    <location>
        <begin position="539"/>
        <end position="601"/>
    </location>
</feature>
<feature type="compositionally biased region" description="Acidic residues" evidence="4">
    <location>
        <begin position="126"/>
        <end position="152"/>
    </location>
</feature>
<dbReference type="SMART" id="SM00544">
    <property type="entry name" value="MA3"/>
    <property type="match status" value="1"/>
</dbReference>
<evidence type="ECO:0000256" key="2">
    <source>
        <dbReference type="ARBA" id="ARBA00006856"/>
    </source>
</evidence>
<dbReference type="Proteomes" id="UP000307173">
    <property type="component" value="Unassembled WGS sequence"/>
</dbReference>
<evidence type="ECO:0000256" key="1">
    <source>
        <dbReference type="ARBA" id="ARBA00004604"/>
    </source>
</evidence>
<dbReference type="STRING" id="52247.A0A4T0X4D1"/>
<keyword evidence="5" id="KW-0812">Transmembrane</keyword>
<protein>
    <recommendedName>
        <fullName evidence="6">MI domain-containing protein</fullName>
    </recommendedName>
</protein>
<evidence type="ECO:0000256" key="5">
    <source>
        <dbReference type="SAM" id="Phobius"/>
    </source>
</evidence>
<gene>
    <name evidence="7" type="ORF">CANINC_001690</name>
</gene>
<evidence type="ECO:0000313" key="7">
    <source>
        <dbReference type="EMBL" id="TID29772.1"/>
    </source>
</evidence>
<name>A0A4T0X4D1_9ASCO</name>
<sequence>MSTNRKKHGINIPGSILDSIRDNEKYEEDERFTKRQKIKGPSVLHRKENRKLQRQNKKMKKIESKFKMSQNFDKRHQMLTTQEGQVSRKIKKLYLEKNVKRKPKDMNKSHKTHLAKPQSNSFQDESNVESDGSEYVSDEPGLDLQDEQDEENTSQLIQKIRQLKQVQMGEYKIEEPNRKIHDGGLVVASKEEKNTSKSNNMEKSSVLPNSDRQNESDTAEKVDYDDVENSIMKKLAALKGNKVSKSTIKIVKEEEIDDDSLSDIDDEFTDQENEDNGFSKEPSEITDNKLREGDSFRKSDSTIKQFSKEEEEEDIMKKLSALKGNKKSSSKIKIVRESDLEDDSLSSDDELLNLDHNVTSSVVTPADNDTDFDDLKYYASKLKVDKGKGMKLRKEGEDDIIGGLFEGLDFMDKYEDLDNTDRDSKTKTQGLMNEFNFDEPGSLKEEEDMAYYAKKLGINPKDKLKREDEDDVIGGLLEGIELSESDQEDNLKQIKQQDLSKNNHDITINEDDQVNSDDFDDEDDLDEDDKALLREMYGIEGDSDSDSDSDLESESDINDGPHIKENPYVAPGAELEGTKEGSKYLPPAFRTKRIEDTQEDSDQMKQILRMIKGPFNKLSEPTLSNVIIELNNVYNDNPRRFVNEAILKVLMQSIFMSTPMLESFLILYAAAIVALYKLQGVEFGAFIVQNLVEQFIKEVESNDRNNIGVLNVIGYIGYIYTLNLVGSELIYDIIKEKLIKNPTELKTDILLKLIKSCGSKLRTDDTSALNDIITLLTKSLKDNETKGIETTTRSRFLVDTITDLRNNRLKNMENNNSLSMINRLKKQLGSINSGRNLDPIKVSLDDIENIEVRGKWWLVGSAWKGIDTTSKTVENDISGFDDELNESNDVNWMELAKQCRMNTDVRRAIFISIMSAEDFMDAFMKLEKLSLKKSQKLEIPNILMHCATMEINYNPYYSFLAKKLSNEHSMRRAFQLNLWDFIKEIDNEESTTTTILLDSSDDERLWKILNMGRFFGFLIGEGALSLNVLRVINFLTVTTDVELFLEIMIINIFDTIAKHSESGKFGVGSNKKLENIHYTGKVMAECIAKCEEQPLLMKGLRYFINDKLRKSNFIKGKKLRSRIYWAVDTMSTMLDEMIKSKE</sequence>
<dbReference type="SUPFAM" id="SSF48371">
    <property type="entry name" value="ARM repeat"/>
    <property type="match status" value="1"/>
</dbReference>
<proteinExistence type="inferred from homology"/>
<accession>A0A4T0X4D1</accession>
<feature type="region of interest" description="Disordered" evidence="4">
    <location>
        <begin position="479"/>
        <end position="525"/>
    </location>
</feature>
<feature type="region of interest" description="Disordered" evidence="4">
    <location>
        <begin position="420"/>
        <end position="439"/>
    </location>
</feature>
<feature type="compositionally biased region" description="Basic residues" evidence="4">
    <location>
        <begin position="47"/>
        <end position="60"/>
    </location>
</feature>
<feature type="compositionally biased region" description="Basic and acidic residues" evidence="4">
    <location>
        <begin position="61"/>
        <end position="76"/>
    </location>
</feature>
<reference evidence="7 8" key="1">
    <citation type="journal article" date="2019" name="Front. Genet.">
        <title>Whole-Genome Sequencing of the Opportunistic Yeast Pathogen Candida inconspicua Uncovers Its Hybrid Origin.</title>
        <authorList>
            <person name="Mixao V."/>
            <person name="Hansen A.P."/>
            <person name="Saus E."/>
            <person name="Boekhout T."/>
            <person name="Lass-Florl C."/>
            <person name="Gabaldon T."/>
        </authorList>
    </citation>
    <scope>NUCLEOTIDE SEQUENCE [LARGE SCALE GENOMIC DNA]</scope>
    <source>
        <strain evidence="7 8">CBS 180</strain>
    </source>
</reference>
<dbReference type="InterPro" id="IPR016024">
    <property type="entry name" value="ARM-type_fold"/>
</dbReference>
<feature type="compositionally biased region" description="Acidic residues" evidence="4">
    <location>
        <begin position="254"/>
        <end position="275"/>
    </location>
</feature>
<organism evidence="7 8">
    <name type="scientific">Pichia inconspicua</name>
    <dbReference type="NCBI Taxonomy" id="52247"/>
    <lineage>
        <taxon>Eukaryota</taxon>
        <taxon>Fungi</taxon>
        <taxon>Dikarya</taxon>
        <taxon>Ascomycota</taxon>
        <taxon>Saccharomycotina</taxon>
        <taxon>Pichiomycetes</taxon>
        <taxon>Pichiales</taxon>
        <taxon>Pichiaceae</taxon>
        <taxon>Pichia</taxon>
    </lineage>
</organism>
<comment type="caution">
    <text evidence="7">The sequence shown here is derived from an EMBL/GenBank/DDBJ whole genome shotgun (WGS) entry which is preliminary data.</text>
</comment>
<dbReference type="AlphaFoldDB" id="A0A4T0X4D1"/>
<dbReference type="InterPro" id="IPR003890">
    <property type="entry name" value="MIF4G-like_typ-3"/>
</dbReference>
<feature type="region of interest" description="Disordered" evidence="4">
    <location>
        <begin position="27"/>
        <end position="154"/>
    </location>
</feature>
<dbReference type="Pfam" id="PF02847">
    <property type="entry name" value="MA3"/>
    <property type="match status" value="1"/>
</dbReference>
<feature type="compositionally biased region" description="Basic and acidic residues" evidence="4">
    <location>
        <begin position="93"/>
        <end position="108"/>
    </location>
</feature>
<keyword evidence="3" id="KW-0539">Nucleus</keyword>
<feature type="compositionally biased region" description="Basic and acidic residues" evidence="4">
    <location>
        <begin position="212"/>
        <end position="223"/>
    </location>
</feature>
<evidence type="ECO:0000313" key="8">
    <source>
        <dbReference type="Proteomes" id="UP000307173"/>
    </source>
</evidence>
<keyword evidence="5" id="KW-0472">Membrane</keyword>
<keyword evidence="5" id="KW-1133">Transmembrane helix</keyword>
<feature type="compositionally biased region" description="Polar residues" evidence="4">
    <location>
        <begin position="196"/>
        <end position="211"/>
    </location>
</feature>
<feature type="transmembrane region" description="Helical" evidence="5">
    <location>
        <begin position="712"/>
        <end position="731"/>
    </location>
</feature>
<feature type="compositionally biased region" description="Acidic residues" evidence="4">
    <location>
        <begin position="508"/>
        <end position="525"/>
    </location>
</feature>
<keyword evidence="8" id="KW-1185">Reference proteome</keyword>
<dbReference type="Pfam" id="PF02854">
    <property type="entry name" value="MIF4G"/>
    <property type="match status" value="1"/>
</dbReference>
<dbReference type="InterPro" id="IPR003891">
    <property type="entry name" value="Initiation_fac_eIF4g_MI"/>
</dbReference>